<dbReference type="Proteomes" id="UP001314635">
    <property type="component" value="Unassembled WGS sequence"/>
</dbReference>
<comment type="caution">
    <text evidence="3">The sequence shown here is derived from an EMBL/GenBank/DDBJ whole genome shotgun (WGS) entry which is preliminary data.</text>
</comment>
<dbReference type="InterPro" id="IPR013538">
    <property type="entry name" value="ASHA1/2-like_C"/>
</dbReference>
<comment type="similarity">
    <text evidence="1">Belongs to the AHA1 family.</text>
</comment>
<name>A0ABS5GGM3_9BRAD</name>
<keyword evidence="4" id="KW-1185">Reference proteome</keyword>
<reference evidence="4" key="1">
    <citation type="journal article" date="2021" name="ISME J.">
        <title>Evolutionary origin and ecological implication of a unique nif island in free-living Bradyrhizobium lineages.</title>
        <authorList>
            <person name="Tao J."/>
        </authorList>
    </citation>
    <scope>NUCLEOTIDE SEQUENCE [LARGE SCALE GENOMIC DNA]</scope>
    <source>
        <strain evidence="4">SZCCT0094</strain>
    </source>
</reference>
<evidence type="ECO:0000256" key="1">
    <source>
        <dbReference type="ARBA" id="ARBA00006817"/>
    </source>
</evidence>
<dbReference type="CDD" id="cd08893">
    <property type="entry name" value="SRPBCC_CalC_Aha1-like_GntR-HTH"/>
    <property type="match status" value="1"/>
</dbReference>
<dbReference type="InterPro" id="IPR023393">
    <property type="entry name" value="START-like_dom_sf"/>
</dbReference>
<evidence type="ECO:0000259" key="2">
    <source>
        <dbReference type="Pfam" id="PF08327"/>
    </source>
</evidence>
<dbReference type="Pfam" id="PF08327">
    <property type="entry name" value="AHSA1"/>
    <property type="match status" value="1"/>
</dbReference>
<dbReference type="Gene3D" id="3.30.530.20">
    <property type="match status" value="1"/>
</dbReference>
<evidence type="ECO:0000313" key="3">
    <source>
        <dbReference type="EMBL" id="MBR1140462.1"/>
    </source>
</evidence>
<gene>
    <name evidence="3" type="ORF">JQ619_32375</name>
</gene>
<dbReference type="EMBL" id="JAFCLK010000041">
    <property type="protein sequence ID" value="MBR1140462.1"/>
    <property type="molecule type" value="Genomic_DNA"/>
</dbReference>
<proteinExistence type="inferred from homology"/>
<accession>A0ABS5GGM3</accession>
<feature type="domain" description="Activator of Hsp90 ATPase homologue 1/2-like C-terminal" evidence="2">
    <location>
        <begin position="27"/>
        <end position="152"/>
    </location>
</feature>
<dbReference type="SUPFAM" id="SSF55961">
    <property type="entry name" value="Bet v1-like"/>
    <property type="match status" value="1"/>
</dbReference>
<protein>
    <submittedName>
        <fullName evidence="3">SRPBCC family protein</fullName>
    </submittedName>
</protein>
<sequence>MTDKSKSRDLDISRFSPETVYTIYIAAQPDEVWRALTSAKFSRQYFFGFAVEADLRAGGAFIVRAPDGSEHISGEVIVCQPPQRLTITWDVNWPGLVEALGRTLVTYEIEPAGDAVRLTMTEAHDRPLSDDILSGGRQGWPAILSGLKSVLETGKPLAVKMPPPARMLAALKTLGVKLPG</sequence>
<evidence type="ECO:0000313" key="4">
    <source>
        <dbReference type="Proteomes" id="UP001314635"/>
    </source>
</evidence>
<organism evidence="3 4">
    <name type="scientific">Bradyrhizobium denitrificans</name>
    <dbReference type="NCBI Taxonomy" id="2734912"/>
    <lineage>
        <taxon>Bacteria</taxon>
        <taxon>Pseudomonadati</taxon>
        <taxon>Pseudomonadota</taxon>
        <taxon>Alphaproteobacteria</taxon>
        <taxon>Hyphomicrobiales</taxon>
        <taxon>Nitrobacteraceae</taxon>
        <taxon>Bradyrhizobium</taxon>
    </lineage>
</organism>